<dbReference type="Pfam" id="PF01145">
    <property type="entry name" value="Band_7"/>
    <property type="match status" value="1"/>
</dbReference>
<dbReference type="PANTHER" id="PTHR23222:SF0">
    <property type="entry name" value="PROHIBITIN 1"/>
    <property type="match status" value="1"/>
</dbReference>
<dbReference type="GO" id="GO:0008233">
    <property type="term" value="F:peptidase activity"/>
    <property type="evidence" value="ECO:0007669"/>
    <property type="project" value="UniProtKB-KW"/>
</dbReference>
<dbReference type="GO" id="GO:0006508">
    <property type="term" value="P:proteolysis"/>
    <property type="evidence" value="ECO:0007669"/>
    <property type="project" value="UniProtKB-KW"/>
</dbReference>
<keyword evidence="4" id="KW-0378">Hydrolase</keyword>
<dbReference type="PANTHER" id="PTHR23222">
    <property type="entry name" value="PROHIBITIN"/>
    <property type="match status" value="1"/>
</dbReference>
<comment type="caution">
    <text evidence="4">The sequence shown here is derived from an EMBL/GenBank/DDBJ whole genome shotgun (WGS) entry which is preliminary data.</text>
</comment>
<keyword evidence="4" id="KW-0645">Protease</keyword>
<dbReference type="CDD" id="cd03401">
    <property type="entry name" value="SPFH_prohibitin"/>
    <property type="match status" value="1"/>
</dbReference>
<dbReference type="GO" id="GO:0016020">
    <property type="term" value="C:membrane"/>
    <property type="evidence" value="ECO:0007669"/>
    <property type="project" value="UniProtKB-SubCell"/>
</dbReference>
<feature type="transmembrane region" description="Helical" evidence="2">
    <location>
        <begin position="23"/>
        <end position="40"/>
    </location>
</feature>
<evidence type="ECO:0000259" key="3">
    <source>
        <dbReference type="SMART" id="SM00244"/>
    </source>
</evidence>
<dbReference type="SUPFAM" id="SSF117892">
    <property type="entry name" value="Band 7/SPFH domain"/>
    <property type="match status" value="1"/>
</dbReference>
<organism evidence="4 5">
    <name type="scientific">Oceanibaculum indicum</name>
    <dbReference type="NCBI Taxonomy" id="526216"/>
    <lineage>
        <taxon>Bacteria</taxon>
        <taxon>Pseudomonadati</taxon>
        <taxon>Pseudomonadota</taxon>
        <taxon>Alphaproteobacteria</taxon>
        <taxon>Rhodospirillales</taxon>
        <taxon>Oceanibaculaceae</taxon>
        <taxon>Oceanibaculum</taxon>
    </lineage>
</organism>
<keyword evidence="2" id="KW-1133">Transmembrane helix</keyword>
<evidence type="ECO:0000313" key="5">
    <source>
        <dbReference type="Proteomes" id="UP000277424"/>
    </source>
</evidence>
<gene>
    <name evidence="4" type="ORF">BCL74_2010</name>
</gene>
<reference evidence="4 5" key="1">
    <citation type="submission" date="2018-10" db="EMBL/GenBank/DDBJ databases">
        <title>Comparative analysis of microorganisms from saline springs in Andes Mountain Range, Colombia.</title>
        <authorList>
            <person name="Rubin E."/>
        </authorList>
    </citation>
    <scope>NUCLEOTIDE SEQUENCE [LARGE SCALE GENOMIC DNA]</scope>
    <source>
        <strain evidence="4 5">USBA 36</strain>
    </source>
</reference>
<name>A0A420WGD0_9PROT</name>
<dbReference type="Proteomes" id="UP000277424">
    <property type="component" value="Unassembled WGS sequence"/>
</dbReference>
<keyword evidence="2" id="KW-0472">Membrane</keyword>
<dbReference type="RefSeq" id="WP_008945423.1">
    <property type="nucleotide sequence ID" value="NZ_RBIG01000002.1"/>
</dbReference>
<protein>
    <submittedName>
        <fullName evidence="4">Regulator of protease activity HflC (Stomatin/prohibitin superfamily)</fullName>
    </submittedName>
</protein>
<dbReference type="OrthoDB" id="9792660at2"/>
<sequence>MSDDIEEDYIEEADSRRFHRRTVAALLLIALLIASVLLWSRIVVSIRSGEAGVLYRFFSGTEMEQIYDEGVHLLWPWDRMFIYDMRLQTKEREYSLLTSSGLPVDLNVAVRYRPDIRMLPLLHVAVGPEYLEKVVFPETEAVLRRAVGQYGPEEVYTSKRGFLESIVVSSLSKVESRYVLIDDVLVKSVDLPVPVRDAIEQKLVLGEQEKAYQYRLAIEHKEAERKKIEAGGIQEYQRRVGETLTQDLLRWQGIQATRELATSNNAKTVVIGAGKDGLPIILGDR</sequence>
<dbReference type="EMBL" id="RBIG01000002">
    <property type="protein sequence ID" value="RKQ70074.1"/>
    <property type="molecule type" value="Genomic_DNA"/>
</dbReference>
<accession>A0A420WGD0</accession>
<evidence type="ECO:0000256" key="2">
    <source>
        <dbReference type="SAM" id="Phobius"/>
    </source>
</evidence>
<proteinExistence type="predicted"/>
<keyword evidence="2" id="KW-0812">Transmembrane</keyword>
<feature type="domain" description="Band 7" evidence="3">
    <location>
        <begin position="41"/>
        <end position="203"/>
    </location>
</feature>
<dbReference type="InterPro" id="IPR000163">
    <property type="entry name" value="Prohibitin"/>
</dbReference>
<evidence type="ECO:0000313" key="4">
    <source>
        <dbReference type="EMBL" id="RKQ70074.1"/>
    </source>
</evidence>
<dbReference type="Gene3D" id="3.30.479.30">
    <property type="entry name" value="Band 7 domain"/>
    <property type="match status" value="1"/>
</dbReference>
<dbReference type="InterPro" id="IPR001107">
    <property type="entry name" value="Band_7"/>
</dbReference>
<dbReference type="AlphaFoldDB" id="A0A420WGD0"/>
<comment type="subcellular location">
    <subcellularLocation>
        <location evidence="1">Membrane</location>
        <topology evidence="1">Single-pass membrane protein</topology>
    </subcellularLocation>
</comment>
<evidence type="ECO:0000256" key="1">
    <source>
        <dbReference type="ARBA" id="ARBA00004167"/>
    </source>
</evidence>
<dbReference type="InterPro" id="IPR036013">
    <property type="entry name" value="Band_7/SPFH_dom_sf"/>
</dbReference>
<dbReference type="SMART" id="SM00244">
    <property type="entry name" value="PHB"/>
    <property type="match status" value="1"/>
</dbReference>